<feature type="region of interest" description="Disordered" evidence="1">
    <location>
        <begin position="784"/>
        <end position="804"/>
    </location>
</feature>
<evidence type="ECO:0000313" key="5">
    <source>
        <dbReference type="Proteomes" id="UP001314205"/>
    </source>
</evidence>
<dbReference type="CDD" id="cd00037">
    <property type="entry name" value="CLECT"/>
    <property type="match status" value="1"/>
</dbReference>
<dbReference type="AlphaFoldDB" id="A0AAV1M924"/>
<accession>A0AAV1M924</accession>
<evidence type="ECO:0000313" key="4">
    <source>
        <dbReference type="EMBL" id="CAK1602867.1"/>
    </source>
</evidence>
<keyword evidence="5" id="KW-1185">Reference proteome</keyword>
<feature type="signal peptide" evidence="2">
    <location>
        <begin position="1"/>
        <end position="17"/>
    </location>
</feature>
<name>A0AAV1M924_9NEOP</name>
<dbReference type="InterPro" id="IPR016186">
    <property type="entry name" value="C-type_lectin-like/link_sf"/>
</dbReference>
<dbReference type="PROSITE" id="PS50041">
    <property type="entry name" value="C_TYPE_LECTIN_2"/>
    <property type="match status" value="1"/>
</dbReference>
<evidence type="ECO:0000259" key="3">
    <source>
        <dbReference type="PROSITE" id="PS50041"/>
    </source>
</evidence>
<dbReference type="SUPFAM" id="SSF56436">
    <property type="entry name" value="C-type lectin-like"/>
    <property type="match status" value="1"/>
</dbReference>
<reference evidence="4 5" key="1">
    <citation type="submission" date="2023-11" db="EMBL/GenBank/DDBJ databases">
        <authorList>
            <person name="Hedman E."/>
            <person name="Englund M."/>
            <person name="Stromberg M."/>
            <person name="Nyberg Akerstrom W."/>
            <person name="Nylinder S."/>
            <person name="Jareborg N."/>
            <person name="Kallberg Y."/>
            <person name="Kronander E."/>
        </authorList>
    </citation>
    <scope>NUCLEOTIDE SEQUENCE [LARGE SCALE GENOMIC DNA]</scope>
</reference>
<dbReference type="InterPro" id="IPR001304">
    <property type="entry name" value="C-type_lectin-like"/>
</dbReference>
<protein>
    <recommendedName>
        <fullName evidence="3">C-type lectin domain-containing protein</fullName>
    </recommendedName>
</protein>
<dbReference type="InterPro" id="IPR016187">
    <property type="entry name" value="CTDL_fold"/>
</dbReference>
<dbReference type="PANTHER" id="PTHR45784:SF5">
    <property type="entry name" value="C-TYPE LECTIN DOMAIN FAMILY 20 MEMBER A-RELATED"/>
    <property type="match status" value="1"/>
</dbReference>
<keyword evidence="2" id="KW-0732">Signal</keyword>
<gene>
    <name evidence="4" type="ORF">PARMNEM_LOCUS21304</name>
</gene>
<feature type="domain" description="C-type lectin" evidence="3">
    <location>
        <begin position="35"/>
        <end position="138"/>
    </location>
</feature>
<comment type="caution">
    <text evidence="4">The sequence shown here is derived from an EMBL/GenBank/DDBJ whole genome shotgun (WGS) entry which is preliminary data.</text>
</comment>
<feature type="chain" id="PRO_5043404624" description="C-type lectin domain-containing protein" evidence="2">
    <location>
        <begin position="18"/>
        <end position="815"/>
    </location>
</feature>
<proteinExistence type="predicted"/>
<dbReference type="Gene3D" id="3.10.100.10">
    <property type="entry name" value="Mannose-Binding Protein A, subunit A"/>
    <property type="match status" value="1"/>
</dbReference>
<evidence type="ECO:0000256" key="2">
    <source>
        <dbReference type="SAM" id="SignalP"/>
    </source>
</evidence>
<dbReference type="Proteomes" id="UP001314205">
    <property type="component" value="Unassembled WGS sequence"/>
</dbReference>
<dbReference type="Pfam" id="PF00059">
    <property type="entry name" value="Lectin_C"/>
    <property type="match status" value="1"/>
</dbReference>
<dbReference type="PANTHER" id="PTHR45784">
    <property type="entry name" value="C-TYPE LECTIN DOMAIN FAMILY 20 MEMBER A-RELATED"/>
    <property type="match status" value="1"/>
</dbReference>
<dbReference type="SMART" id="SM00034">
    <property type="entry name" value="CLECT"/>
    <property type="match status" value="1"/>
</dbReference>
<organism evidence="4 5">
    <name type="scientific">Parnassius mnemosyne</name>
    <name type="common">clouded apollo</name>
    <dbReference type="NCBI Taxonomy" id="213953"/>
    <lineage>
        <taxon>Eukaryota</taxon>
        <taxon>Metazoa</taxon>
        <taxon>Ecdysozoa</taxon>
        <taxon>Arthropoda</taxon>
        <taxon>Hexapoda</taxon>
        <taxon>Insecta</taxon>
        <taxon>Pterygota</taxon>
        <taxon>Neoptera</taxon>
        <taxon>Endopterygota</taxon>
        <taxon>Lepidoptera</taxon>
        <taxon>Glossata</taxon>
        <taxon>Ditrysia</taxon>
        <taxon>Papilionoidea</taxon>
        <taxon>Papilionidae</taxon>
        <taxon>Parnassiinae</taxon>
        <taxon>Parnassini</taxon>
        <taxon>Parnassius</taxon>
        <taxon>Driopa</taxon>
    </lineage>
</organism>
<dbReference type="EMBL" id="CAVLGL010000148">
    <property type="protein sequence ID" value="CAK1602867.1"/>
    <property type="molecule type" value="Genomic_DNA"/>
</dbReference>
<evidence type="ECO:0000256" key="1">
    <source>
        <dbReference type="SAM" id="MobiDB-lite"/>
    </source>
</evidence>
<sequence>MHYLILLAFFATAHSRAVNISNTWVLPEEGFPVFYRYFRDRISWYEADAVCQFHHANLVTVDTTAQYDAVRAYLKELDIYSAVWVGLIRSNPEGEFTWTDYRGLSGDGYWSSAPDPRIAPLCAAADPGADYRWEARNCGGPTVASFICELPVPQWALGNEGCMVRALPALTILYLPESAAVQLTADCGLAGVKRIQCNGNVKREDLLKDLSCTEEVELSSPSNNLSINNNNNITTDTTTISNNHETTSIMPEEKQTINNEDDDNQLANMISKPSHLDRITQKSLLIKLPPTMNPILSENNNILMRKNINLDVMENNNLQSNDISKLVNNDNFLTNYRIEKMEDEANMQHKKLHDELARLGNFETIFTQPTDHFVPPLVIAKARLGDDMNVLSLEEKHAQHLNTHNSLKHSNEQNSILGVKNKLLITTEQPNFVSTPNLSGLSTEKAEILGNELKKENTKNALPKKYIHKGFDSNISSISIGMTKKENKVKINKNINVVLNESNRSSVYSYTNLNETSSLNTTTANNFDDIQNDPVIDLTVTLRDMNKHNDSYSTIASKKDEIDMKLLTNVTESESSNIDVNSKNISQLTFQNDTFSKSDNIDELVSQNKIINSSIRNESSNFSTQSDFDIITKTPIFKDDFVTLPVLNNPVNADSFTKIEKNNITDNTHVDIPTATTQSDINSINMVDLRLTTLNYSISVPINTVTEAGSTNISESADMNTESTPFVYISNKSEILNKMNPESHATYVPFVNDVFNITDGIEDTVNNSSNLETIDDFQSPLLSAANEPLQRPNRSRRPKQPLNRINKFNPFRILG</sequence>